<protein>
    <submittedName>
        <fullName evidence="2">Hydrolase, TatD family</fullName>
    </submittedName>
</protein>
<evidence type="ECO:0000313" key="3">
    <source>
        <dbReference type="Proteomes" id="UP000004088"/>
    </source>
</evidence>
<keyword evidence="3" id="KW-1185">Reference proteome</keyword>
<dbReference type="PIRSF" id="PIRSF005902">
    <property type="entry name" value="DNase_TatD"/>
    <property type="match status" value="1"/>
</dbReference>
<dbReference type="Gene3D" id="3.20.20.140">
    <property type="entry name" value="Metal-dependent hydrolases"/>
    <property type="match status" value="1"/>
</dbReference>
<dbReference type="InterPro" id="IPR032466">
    <property type="entry name" value="Metal_Hydrolase"/>
</dbReference>
<accession>F0EW93</accession>
<feature type="binding site" evidence="1">
    <location>
        <position position="92"/>
    </location>
    <ligand>
        <name>a divalent metal cation</name>
        <dbReference type="ChEBI" id="CHEBI:60240"/>
        <label>1</label>
    </ligand>
</feature>
<feature type="binding site" evidence="1">
    <location>
        <position position="131"/>
    </location>
    <ligand>
        <name>a divalent metal cation</name>
        <dbReference type="ChEBI" id="CHEBI:60240"/>
        <label>2</label>
    </ligand>
</feature>
<reference evidence="2 3" key="1">
    <citation type="submission" date="2011-01" db="EMBL/GenBank/DDBJ databases">
        <authorList>
            <person name="Muzny D."/>
            <person name="Qin X."/>
            <person name="Deng J."/>
            <person name="Jiang H."/>
            <person name="Liu Y."/>
            <person name="Qu J."/>
            <person name="Song X.-Z."/>
            <person name="Zhang L."/>
            <person name="Thornton R."/>
            <person name="Coyle M."/>
            <person name="Francisco L."/>
            <person name="Jackson L."/>
            <person name="Javaid M."/>
            <person name="Korchina V."/>
            <person name="Kovar C."/>
            <person name="Mata R."/>
            <person name="Mathew T."/>
            <person name="Ngo R."/>
            <person name="Nguyen L."/>
            <person name="Nguyen N."/>
            <person name="Okwuonu G."/>
            <person name="Ongeri F."/>
            <person name="Pham C."/>
            <person name="Simmons D."/>
            <person name="Wilczek-Boney K."/>
            <person name="Hale W."/>
            <person name="Jakkamsetti A."/>
            <person name="Pham P."/>
            <person name="Ruth R."/>
            <person name="San Lucas F."/>
            <person name="Warren J."/>
            <person name="Zhang J."/>
            <person name="Zhao Z."/>
            <person name="Zhou C."/>
            <person name="Zhu D."/>
            <person name="Lee S."/>
            <person name="Bess C."/>
            <person name="Blankenburg K."/>
            <person name="Forbes L."/>
            <person name="Fu Q."/>
            <person name="Gubbala S."/>
            <person name="Hirani K."/>
            <person name="Jayaseelan J.C."/>
            <person name="Lara F."/>
            <person name="Munidasa M."/>
            <person name="Palculict T."/>
            <person name="Patil S."/>
            <person name="Pu L.-L."/>
            <person name="Saada N."/>
            <person name="Tang L."/>
            <person name="Weissenberger G."/>
            <person name="Zhu Y."/>
            <person name="Hemphill L."/>
            <person name="Shang Y."/>
            <person name="Youmans B."/>
            <person name="Ayvaz T."/>
            <person name="Ross M."/>
            <person name="Santibanez J."/>
            <person name="Aqrawi P."/>
            <person name="Gross S."/>
            <person name="Joshi V."/>
            <person name="Fowler G."/>
            <person name="Nazareth L."/>
            <person name="Reid J."/>
            <person name="Worley K."/>
            <person name="Petrosino J."/>
            <person name="Highlander S."/>
            <person name="Gibbs R."/>
        </authorList>
    </citation>
    <scope>NUCLEOTIDE SEQUENCE [LARGE SCALE GENOMIC DNA]</scope>
    <source>
        <strain evidence="2 3">ATCC 33394</strain>
    </source>
</reference>
<dbReference type="HOGENOM" id="CLU_031506_0_1_4"/>
<sequence length="260" mass="28781">MFTDTHCHLADPAFRHDLPDILQTARHAGVSGIIVPSASPDDWQTVLDGQKQPMIRAAAVGIHPWYLHTQYAGCFDDLAHLLAQHPRAWVGEIGLDFHEKSPFAAQREQQIQCFETQLDLAQQFRRPVILHSLKATDAIVQSLRRTGFSQGGIAHAFSGSPEEAQRLIRHGFLIGLGNLLLQPAAKKVRRLAGSLHINHIVLETDSPFGLKAQRNTPANLLPIAQEVARIRQIPLPKLALACEQNLQRLLHRGESGVNPP</sequence>
<dbReference type="CDD" id="cd01310">
    <property type="entry name" value="TatD_DNAse"/>
    <property type="match status" value="1"/>
</dbReference>
<gene>
    <name evidence="2" type="primary">hypA</name>
    <name evidence="2" type="ORF">HMPREF9098_0127</name>
</gene>
<feature type="binding site" evidence="1">
    <location>
        <position position="155"/>
    </location>
    <ligand>
        <name>a divalent metal cation</name>
        <dbReference type="ChEBI" id="CHEBI:60240"/>
        <label>2</label>
    </ligand>
</feature>
<feature type="binding site" evidence="1">
    <location>
        <position position="8"/>
    </location>
    <ligand>
        <name>a divalent metal cation</name>
        <dbReference type="ChEBI" id="CHEBI:60240"/>
        <label>1</label>
    </ligand>
</feature>
<evidence type="ECO:0000256" key="1">
    <source>
        <dbReference type="PIRSR" id="PIRSR005902-1"/>
    </source>
</evidence>
<dbReference type="AlphaFoldDB" id="F0EW93"/>
<organism evidence="2 3">
    <name type="scientific">Kingella denitrificans ATCC 33394</name>
    <dbReference type="NCBI Taxonomy" id="888741"/>
    <lineage>
        <taxon>Bacteria</taxon>
        <taxon>Pseudomonadati</taxon>
        <taxon>Pseudomonadota</taxon>
        <taxon>Betaproteobacteria</taxon>
        <taxon>Neisseriales</taxon>
        <taxon>Neisseriaceae</taxon>
        <taxon>Kingella</taxon>
    </lineage>
</organism>
<dbReference type="RefSeq" id="WP_003780949.1">
    <property type="nucleotide sequence ID" value="NZ_GL870929.1"/>
</dbReference>
<feature type="binding site" evidence="1">
    <location>
        <position position="205"/>
    </location>
    <ligand>
        <name>a divalent metal cation</name>
        <dbReference type="ChEBI" id="CHEBI:60240"/>
        <label>1</label>
    </ligand>
</feature>
<dbReference type="PANTHER" id="PTHR46124:SF3">
    <property type="entry name" value="HYDROLASE"/>
    <property type="match status" value="1"/>
</dbReference>
<dbReference type="Proteomes" id="UP000004088">
    <property type="component" value="Unassembled WGS sequence"/>
</dbReference>
<dbReference type="GO" id="GO:0005829">
    <property type="term" value="C:cytosol"/>
    <property type="evidence" value="ECO:0007669"/>
    <property type="project" value="TreeGrafter"/>
</dbReference>
<dbReference type="STRING" id="888741.HMPREF9098_0127"/>
<dbReference type="GO" id="GO:0016788">
    <property type="term" value="F:hydrolase activity, acting on ester bonds"/>
    <property type="evidence" value="ECO:0007669"/>
    <property type="project" value="InterPro"/>
</dbReference>
<comment type="caution">
    <text evidence="2">The sequence shown here is derived from an EMBL/GenBank/DDBJ whole genome shotgun (WGS) entry which is preliminary data.</text>
</comment>
<dbReference type="EMBL" id="AEWV01000003">
    <property type="protein sequence ID" value="EGC18465.1"/>
    <property type="molecule type" value="Genomic_DNA"/>
</dbReference>
<evidence type="ECO:0000313" key="2">
    <source>
        <dbReference type="EMBL" id="EGC18465.1"/>
    </source>
</evidence>
<dbReference type="InterPro" id="IPR001130">
    <property type="entry name" value="TatD-like"/>
</dbReference>
<feature type="binding site" evidence="1">
    <location>
        <position position="6"/>
    </location>
    <ligand>
        <name>a divalent metal cation</name>
        <dbReference type="ChEBI" id="CHEBI:60240"/>
        <label>1</label>
    </ligand>
</feature>
<keyword evidence="2" id="KW-0378">Hydrolase</keyword>
<proteinExistence type="predicted"/>
<dbReference type="GO" id="GO:0046872">
    <property type="term" value="F:metal ion binding"/>
    <property type="evidence" value="ECO:0007669"/>
    <property type="project" value="UniProtKB-KW"/>
</dbReference>
<keyword evidence="1" id="KW-0479">Metal-binding</keyword>
<dbReference type="PANTHER" id="PTHR46124">
    <property type="entry name" value="D-AMINOACYL-TRNA DEACYLASE"/>
    <property type="match status" value="1"/>
</dbReference>
<name>F0EW93_9NEIS</name>
<dbReference type="SUPFAM" id="SSF51556">
    <property type="entry name" value="Metallo-dependent hydrolases"/>
    <property type="match status" value="1"/>
</dbReference>
<dbReference type="Pfam" id="PF01026">
    <property type="entry name" value="TatD_DNase"/>
    <property type="match status" value="1"/>
</dbReference>